<feature type="transmembrane region" description="Helical" evidence="1">
    <location>
        <begin position="53"/>
        <end position="71"/>
    </location>
</feature>
<accession>A0A0V8JC06</accession>
<evidence type="ECO:0008006" key="4">
    <source>
        <dbReference type="Google" id="ProtNLM"/>
    </source>
</evidence>
<feature type="transmembrane region" description="Helical" evidence="1">
    <location>
        <begin position="120"/>
        <end position="145"/>
    </location>
</feature>
<organism evidence="2 3">
    <name type="scientific">Fictibacillus enclensis</name>
    <dbReference type="NCBI Taxonomy" id="1017270"/>
    <lineage>
        <taxon>Bacteria</taxon>
        <taxon>Bacillati</taxon>
        <taxon>Bacillota</taxon>
        <taxon>Bacilli</taxon>
        <taxon>Bacillales</taxon>
        <taxon>Fictibacillaceae</taxon>
        <taxon>Fictibacillus</taxon>
    </lineage>
</organism>
<keyword evidence="1" id="KW-0472">Membrane</keyword>
<evidence type="ECO:0000313" key="2">
    <source>
        <dbReference type="EMBL" id="KSU84465.1"/>
    </source>
</evidence>
<comment type="caution">
    <text evidence="2">The sequence shown here is derived from an EMBL/GenBank/DDBJ whole genome shotgun (WGS) entry which is preliminary data.</text>
</comment>
<feature type="transmembrane region" description="Helical" evidence="1">
    <location>
        <begin position="166"/>
        <end position="186"/>
    </location>
</feature>
<keyword evidence="1" id="KW-0812">Transmembrane</keyword>
<keyword evidence="3" id="KW-1185">Reference proteome</keyword>
<dbReference type="AlphaFoldDB" id="A0A0V8JC06"/>
<feature type="transmembrane region" description="Helical" evidence="1">
    <location>
        <begin position="334"/>
        <end position="367"/>
    </location>
</feature>
<feature type="transmembrane region" description="Helical" evidence="1">
    <location>
        <begin position="302"/>
        <end position="322"/>
    </location>
</feature>
<feature type="transmembrane region" description="Helical" evidence="1">
    <location>
        <begin position="27"/>
        <end position="46"/>
    </location>
</feature>
<dbReference type="EMBL" id="LNQN01000001">
    <property type="protein sequence ID" value="KSU84465.1"/>
    <property type="molecule type" value="Genomic_DNA"/>
</dbReference>
<gene>
    <name evidence="2" type="ORF">AS030_02625</name>
</gene>
<keyword evidence="1" id="KW-1133">Transmembrane helix</keyword>
<reference evidence="2 3" key="1">
    <citation type="journal article" date="2014" name="Antonie Van Leeuwenhoek">
        <title>Fictibacillus enclensis sp. nov., isolated from marine sediment.</title>
        <authorList>
            <person name="Dastager S.G."/>
            <person name="Mawlankar R."/>
            <person name="Srinivasan K."/>
            <person name="Tang S.K."/>
            <person name="Lee J.C."/>
            <person name="Ramana V.V."/>
            <person name="Shouche Y.S."/>
        </authorList>
    </citation>
    <scope>NUCLEOTIDE SEQUENCE [LARGE SCALE GENOMIC DNA]</scope>
    <source>
        <strain evidence="2 3">NIO-1003</strain>
    </source>
</reference>
<evidence type="ECO:0000313" key="3">
    <source>
        <dbReference type="Proteomes" id="UP000054099"/>
    </source>
</evidence>
<feature type="transmembrane region" description="Helical" evidence="1">
    <location>
        <begin position="424"/>
        <end position="443"/>
    </location>
</feature>
<feature type="transmembrane region" description="Helical" evidence="1">
    <location>
        <begin position="192"/>
        <end position="214"/>
    </location>
</feature>
<sequence>MINKLHTCFLLVIAALSIVLSLFDFSLIKIMLGISVLFMFVILLFCTNGIPRIVYSLFFIMSIFLTWHYHIPYSVAVDHLNSNTIFISLFVCIPLLKIPIDQGNYLEEIRNLLTVKNKGFFIYAISAVNFFLSSFLNLASIRLVDQFKDSRMNENPNKYGAYLNRSFNLAVCWTPYFAAFSVAISYSKGNPGSLILLGLTLCCIILLATVMPGLMKLKQQQDIPPGNRIRFNSKIVHLLSFYGLLIGSLLLIEYITPINTIAIICLLSIFYSASWTLLQGTVKEFLHGLRHFAKRDLPNIRFEALLFISVGFFSHTLIWLDWKVQLPAWSSVSLGYIWLFIFLFIFFVVFIAFFGIHHLVTITLFTASVHWQQLGIQPVIYAMVILISWSLASMISPFSAANMIISRLANVKPVQIGLLMNAGYAFGFMLFSTTFLTIINYFIS</sequence>
<feature type="transmembrane region" description="Helical" evidence="1">
    <location>
        <begin position="235"/>
        <end position="255"/>
    </location>
</feature>
<protein>
    <recommendedName>
        <fullName evidence="4">C4-dicarboxylate ABC transporter</fullName>
    </recommendedName>
</protein>
<feature type="transmembrane region" description="Helical" evidence="1">
    <location>
        <begin position="261"/>
        <end position="282"/>
    </location>
</feature>
<evidence type="ECO:0000256" key="1">
    <source>
        <dbReference type="SAM" id="Phobius"/>
    </source>
</evidence>
<name>A0A0V8JC06_9BACL</name>
<proteinExistence type="predicted"/>
<dbReference type="Proteomes" id="UP000054099">
    <property type="component" value="Unassembled WGS sequence"/>
</dbReference>
<feature type="transmembrane region" description="Helical" evidence="1">
    <location>
        <begin position="379"/>
        <end position="404"/>
    </location>
</feature>